<dbReference type="GO" id="GO:0009254">
    <property type="term" value="P:peptidoglycan turnover"/>
    <property type="evidence" value="ECO:0007669"/>
    <property type="project" value="TreeGrafter"/>
</dbReference>
<sequence>MPPAIRLLLTATLGALVVLASTSCQSSKLTYLEPPTQFESPEELFYSLNLEQDFIRRGTAGRWKFRPMQPRYITLHSTQNYAHGADAHRHALALKRGALKGHNSLGYMTWHFTVDDYHTVQHLPTSERGEHADFEGPGNRYSIGIEMCEHAGHDRAKTVDRSARLAAALMHAYDIPLRNVVPHHHWPRAYYKQPHKNCPHFLLDNGKPGATWRDYRKRVKAYYTQIKDKKLAAPVFPLSPGRVTRIDRDNHGPRG</sequence>
<evidence type="ECO:0000259" key="7">
    <source>
        <dbReference type="SMART" id="SM00644"/>
    </source>
</evidence>
<evidence type="ECO:0000313" key="9">
    <source>
        <dbReference type="Proteomes" id="UP000475117"/>
    </source>
</evidence>
<dbReference type="InterPro" id="IPR051206">
    <property type="entry name" value="NAMLAA_amidase_2"/>
</dbReference>
<dbReference type="AlphaFoldDB" id="A0A6B3LBW3"/>
<dbReference type="CDD" id="cd06583">
    <property type="entry name" value="PGRP"/>
    <property type="match status" value="1"/>
</dbReference>
<dbReference type="Proteomes" id="UP000475117">
    <property type="component" value="Chromosome"/>
</dbReference>
<dbReference type="SUPFAM" id="SSF55846">
    <property type="entry name" value="N-acetylmuramoyl-L-alanine amidase-like"/>
    <property type="match status" value="1"/>
</dbReference>
<evidence type="ECO:0000256" key="5">
    <source>
        <dbReference type="ARBA" id="ARBA00023287"/>
    </source>
</evidence>
<dbReference type="GO" id="GO:0009253">
    <property type="term" value="P:peptidoglycan catabolic process"/>
    <property type="evidence" value="ECO:0007669"/>
    <property type="project" value="InterPro"/>
</dbReference>
<proteinExistence type="predicted"/>
<evidence type="ECO:0000256" key="6">
    <source>
        <dbReference type="ARBA" id="ARBA00023316"/>
    </source>
</evidence>
<keyword evidence="9" id="KW-1185">Reference proteome</keyword>
<dbReference type="SMART" id="SM00644">
    <property type="entry name" value="Ami_2"/>
    <property type="match status" value="1"/>
</dbReference>
<protein>
    <recommendedName>
        <fullName evidence="2">N-acetylmuramoyl-L-alanine amidase</fullName>
        <ecNumber evidence="2">3.5.1.28</ecNumber>
    </recommendedName>
</protein>
<dbReference type="InterPro" id="IPR036505">
    <property type="entry name" value="Amidase/PGRP_sf"/>
</dbReference>
<dbReference type="PANTHER" id="PTHR30417:SF11">
    <property type="entry name" value="N-ACETYLMURAMOYL-L-ALANINE AMIDASE XLYA"/>
    <property type="match status" value="1"/>
</dbReference>
<dbReference type="GO" id="GO:0030420">
    <property type="term" value="P:establishment of competence for transformation"/>
    <property type="evidence" value="ECO:0007669"/>
    <property type="project" value="UniProtKB-KW"/>
</dbReference>
<comment type="catalytic activity">
    <reaction evidence="1">
        <text>Hydrolyzes the link between N-acetylmuramoyl residues and L-amino acid residues in certain cell-wall glycopeptides.</text>
        <dbReference type="EC" id="3.5.1.28"/>
    </reaction>
</comment>
<keyword evidence="6" id="KW-0961">Cell wall biogenesis/degradation</keyword>
<dbReference type="GO" id="GO:0030435">
    <property type="term" value="P:sporulation resulting in formation of a cellular spore"/>
    <property type="evidence" value="ECO:0007669"/>
    <property type="project" value="UniProtKB-KW"/>
</dbReference>
<dbReference type="Pfam" id="PF01510">
    <property type="entry name" value="Amidase_2"/>
    <property type="match status" value="1"/>
</dbReference>
<feature type="domain" description="N-acetylmuramoyl-L-alanine amidase" evidence="7">
    <location>
        <begin position="60"/>
        <end position="209"/>
    </location>
</feature>
<keyword evidence="5" id="KW-0178">Competence</keyword>
<dbReference type="RefSeq" id="WP_164364932.1">
    <property type="nucleotide sequence ID" value="NZ_CP066776.1"/>
</dbReference>
<evidence type="ECO:0000256" key="3">
    <source>
        <dbReference type="ARBA" id="ARBA00022801"/>
    </source>
</evidence>
<dbReference type="PROSITE" id="PS51257">
    <property type="entry name" value="PROKAR_LIPOPROTEIN"/>
    <property type="match status" value="1"/>
</dbReference>
<reference evidence="8 9" key="1">
    <citation type="submission" date="2020-12" db="EMBL/GenBank/DDBJ databases">
        <title>Sulforoseuscoccus oceanibium gen. nov., sp. nov., a representative of the phylum Verrucomicrobia with special cytoplasmic membrane, and proposal of Sulforoseuscoccusaceae fam. nov.</title>
        <authorList>
            <person name="Xi F."/>
        </authorList>
    </citation>
    <scope>NUCLEOTIDE SEQUENCE [LARGE SCALE GENOMIC DNA]</scope>
    <source>
        <strain evidence="8 9">T37</strain>
    </source>
</reference>
<dbReference type="InterPro" id="IPR002502">
    <property type="entry name" value="Amidase_domain"/>
</dbReference>
<dbReference type="Gene3D" id="3.40.80.10">
    <property type="entry name" value="Peptidoglycan recognition protein-like"/>
    <property type="match status" value="1"/>
</dbReference>
<dbReference type="PANTHER" id="PTHR30417">
    <property type="entry name" value="N-ACETYLMURAMOYL-L-ALANINE AMIDASE AMID"/>
    <property type="match status" value="1"/>
</dbReference>
<evidence type="ECO:0000313" key="8">
    <source>
        <dbReference type="EMBL" id="QQL45166.1"/>
    </source>
</evidence>
<dbReference type="KEGG" id="soa:G3M56_000840"/>
<keyword evidence="3" id="KW-0378">Hydrolase</keyword>
<organism evidence="8 9">
    <name type="scientific">Sulfuriroseicoccus oceanibius</name>
    <dbReference type="NCBI Taxonomy" id="2707525"/>
    <lineage>
        <taxon>Bacteria</taxon>
        <taxon>Pseudomonadati</taxon>
        <taxon>Verrucomicrobiota</taxon>
        <taxon>Verrucomicrobiia</taxon>
        <taxon>Verrucomicrobiales</taxon>
        <taxon>Verrucomicrobiaceae</taxon>
        <taxon>Sulfuriroseicoccus</taxon>
    </lineage>
</organism>
<keyword evidence="4" id="KW-0749">Sporulation</keyword>
<dbReference type="EC" id="3.5.1.28" evidence="2"/>
<evidence type="ECO:0000256" key="2">
    <source>
        <dbReference type="ARBA" id="ARBA00011901"/>
    </source>
</evidence>
<dbReference type="GO" id="GO:0071555">
    <property type="term" value="P:cell wall organization"/>
    <property type="evidence" value="ECO:0007669"/>
    <property type="project" value="UniProtKB-KW"/>
</dbReference>
<evidence type="ECO:0000256" key="1">
    <source>
        <dbReference type="ARBA" id="ARBA00001561"/>
    </source>
</evidence>
<name>A0A6B3LBW3_9BACT</name>
<accession>A0A6B3LBW3</accession>
<gene>
    <name evidence="8" type="ORF">G3M56_000840</name>
</gene>
<evidence type="ECO:0000256" key="4">
    <source>
        <dbReference type="ARBA" id="ARBA00022969"/>
    </source>
</evidence>
<dbReference type="EMBL" id="CP066776">
    <property type="protein sequence ID" value="QQL45166.1"/>
    <property type="molecule type" value="Genomic_DNA"/>
</dbReference>
<dbReference type="GO" id="GO:0008745">
    <property type="term" value="F:N-acetylmuramoyl-L-alanine amidase activity"/>
    <property type="evidence" value="ECO:0007669"/>
    <property type="project" value="UniProtKB-EC"/>
</dbReference>